<dbReference type="GO" id="GO:0016835">
    <property type="term" value="F:carbon-oxygen lyase activity"/>
    <property type="evidence" value="ECO:0007669"/>
    <property type="project" value="InterPro"/>
</dbReference>
<dbReference type="FunFam" id="3.40.50.10490:FF:000014">
    <property type="entry name" value="N-acetylmuramic acid 6-phosphate etherase"/>
    <property type="match status" value="1"/>
</dbReference>
<dbReference type="NCBIfam" id="TIGR00274">
    <property type="entry name" value="N-acetylmuramic acid 6-phosphate etherase"/>
    <property type="match status" value="1"/>
</dbReference>
<feature type="domain" description="SIS" evidence="3">
    <location>
        <begin position="82"/>
        <end position="247"/>
    </location>
</feature>
<dbReference type="NCBIfam" id="NF009222">
    <property type="entry name" value="PRK12570.1"/>
    <property type="match status" value="1"/>
</dbReference>
<dbReference type="GO" id="GO:0016803">
    <property type="term" value="F:ether hydrolase activity"/>
    <property type="evidence" value="ECO:0007669"/>
    <property type="project" value="TreeGrafter"/>
</dbReference>
<dbReference type="InterPro" id="IPR005488">
    <property type="entry name" value="Etherase_MurQ"/>
</dbReference>
<dbReference type="SUPFAM" id="SSF53697">
    <property type="entry name" value="SIS domain"/>
    <property type="match status" value="1"/>
</dbReference>
<keyword evidence="2" id="KW-0119">Carbohydrate metabolism</keyword>
<dbReference type="InterPro" id="IPR046348">
    <property type="entry name" value="SIS_dom_sf"/>
</dbReference>
<dbReference type="InterPro" id="IPR001347">
    <property type="entry name" value="SIS_dom"/>
</dbReference>
<proteinExistence type="inferred from homology"/>
<evidence type="ECO:0000256" key="1">
    <source>
        <dbReference type="ARBA" id="ARBA00023239"/>
    </source>
</evidence>
<comment type="caution">
    <text evidence="4">The sequence shown here is derived from an EMBL/GenBank/DDBJ whole genome shotgun (WGS) entry which is preliminary data.</text>
</comment>
<gene>
    <name evidence="4" type="primary">murQ_13</name>
    <name evidence="4" type="ORF">SDC9_84586</name>
</gene>
<dbReference type="PANTHER" id="PTHR10088:SF4">
    <property type="entry name" value="GLUCOKINASE REGULATORY PROTEIN"/>
    <property type="match status" value="1"/>
</dbReference>
<dbReference type="HAMAP" id="MF_00068">
    <property type="entry name" value="MurQ"/>
    <property type="match status" value="1"/>
</dbReference>
<evidence type="ECO:0000313" key="4">
    <source>
        <dbReference type="EMBL" id="MPM37964.1"/>
    </source>
</evidence>
<dbReference type="PROSITE" id="PS01272">
    <property type="entry name" value="GCKR"/>
    <property type="match status" value="1"/>
</dbReference>
<evidence type="ECO:0000256" key="2">
    <source>
        <dbReference type="ARBA" id="ARBA00023277"/>
    </source>
</evidence>
<dbReference type="AlphaFoldDB" id="A0A644ZJM5"/>
<dbReference type="CDD" id="cd05007">
    <property type="entry name" value="SIS_Etherase"/>
    <property type="match status" value="1"/>
</dbReference>
<dbReference type="Gene3D" id="1.10.8.1080">
    <property type="match status" value="1"/>
</dbReference>
<organism evidence="4">
    <name type="scientific">bioreactor metagenome</name>
    <dbReference type="NCBI Taxonomy" id="1076179"/>
    <lineage>
        <taxon>unclassified sequences</taxon>
        <taxon>metagenomes</taxon>
        <taxon>ecological metagenomes</taxon>
    </lineage>
</organism>
<dbReference type="GO" id="GO:0009254">
    <property type="term" value="P:peptidoglycan turnover"/>
    <property type="evidence" value="ECO:0007669"/>
    <property type="project" value="TreeGrafter"/>
</dbReference>
<dbReference type="EC" id="4.2.1.126" evidence="4"/>
<dbReference type="NCBIfam" id="NF003915">
    <property type="entry name" value="PRK05441.1"/>
    <property type="match status" value="1"/>
</dbReference>
<dbReference type="GO" id="GO:0097367">
    <property type="term" value="F:carbohydrate derivative binding"/>
    <property type="evidence" value="ECO:0007669"/>
    <property type="project" value="InterPro"/>
</dbReference>
<dbReference type="EMBL" id="VSSQ01008126">
    <property type="protein sequence ID" value="MPM37964.1"/>
    <property type="molecule type" value="Genomic_DNA"/>
</dbReference>
<dbReference type="Pfam" id="PF22645">
    <property type="entry name" value="GKRP_SIS_N"/>
    <property type="match status" value="1"/>
</dbReference>
<dbReference type="Gene3D" id="3.40.50.10490">
    <property type="entry name" value="Glucose-6-phosphate isomerase like protein, domain 1"/>
    <property type="match status" value="1"/>
</dbReference>
<protein>
    <submittedName>
        <fullName evidence="4">N-acetylmuramic acid 6-phosphate etherase</fullName>
        <ecNumber evidence="4">4.2.1.126</ecNumber>
    </submittedName>
</protein>
<dbReference type="InterPro" id="IPR005486">
    <property type="entry name" value="Glucokinase_regulatory_CS"/>
</dbReference>
<sequence length="335" mass="36291">MEIIFKIIYNTLKTIVVHTNLSVYTAPVMQSLLETEQRNPLSYRIDSKSTLEILAIINEEDKKVPFAVESAMPSIASVVDDVVEAFKQGGRLFYIGAGTSGRLGVLDASECPPTYGVDPQMVQGIIAGGQKALTTSVEWAEDDGDAGVERLKQVAFTSKDVLIGITASGGAPFVVEAMRYALSLGSKVGAISCNKTTAVFDLLDEHHRIFVPVGPEIITGSTRMKAGTAQKLVLNMITTTAMIRIGKVFNNLMVDLRPVNAKLIQRSHRLISEVTGCDECESKRLFAEAGNNTKLAITMGLLHVSVEEATELLDKNGQSISRVLNLMESHTITSF</sequence>
<dbReference type="PROSITE" id="PS51464">
    <property type="entry name" value="SIS"/>
    <property type="match status" value="1"/>
</dbReference>
<keyword evidence="1 4" id="KW-0456">Lyase</keyword>
<evidence type="ECO:0000259" key="3">
    <source>
        <dbReference type="PROSITE" id="PS51464"/>
    </source>
</evidence>
<reference evidence="4" key="1">
    <citation type="submission" date="2019-08" db="EMBL/GenBank/DDBJ databases">
        <authorList>
            <person name="Kucharzyk K."/>
            <person name="Murdoch R.W."/>
            <person name="Higgins S."/>
            <person name="Loffler F."/>
        </authorList>
    </citation>
    <scope>NUCLEOTIDE SEQUENCE</scope>
</reference>
<dbReference type="GO" id="GO:0046348">
    <property type="term" value="P:amino sugar catabolic process"/>
    <property type="evidence" value="ECO:0007669"/>
    <property type="project" value="InterPro"/>
</dbReference>
<name>A0A644ZJM5_9ZZZZ</name>
<dbReference type="PANTHER" id="PTHR10088">
    <property type="entry name" value="GLUCOKINASE REGULATORY PROTEIN"/>
    <property type="match status" value="1"/>
</dbReference>
<accession>A0A644ZJM5</accession>
<dbReference type="InterPro" id="IPR040190">
    <property type="entry name" value="MURQ/GCKR"/>
</dbReference>